<dbReference type="InterPro" id="IPR029039">
    <property type="entry name" value="Flavoprotein-like_sf"/>
</dbReference>
<dbReference type="OrthoDB" id="9805013at2"/>
<dbReference type="GO" id="GO:0016652">
    <property type="term" value="F:oxidoreductase activity, acting on NAD(P)H as acceptor"/>
    <property type="evidence" value="ECO:0007669"/>
    <property type="project" value="UniProtKB-UniRule"/>
</dbReference>
<accession>A0A4S3B2N9</accession>
<keyword evidence="4 6" id="KW-0520">NAD</keyword>
<evidence type="ECO:0000256" key="3">
    <source>
        <dbReference type="ARBA" id="ARBA00023002"/>
    </source>
</evidence>
<reference evidence="8 9" key="1">
    <citation type="submission" date="2019-01" db="EMBL/GenBank/DDBJ databases">
        <title>Vagococcus silagei sp. nov. isolated from brewer's grain.</title>
        <authorList>
            <person name="Guu J.-R."/>
        </authorList>
    </citation>
    <scope>NUCLEOTIDE SEQUENCE [LARGE SCALE GENOMIC DNA]</scope>
    <source>
        <strain evidence="8 9">2B-2</strain>
    </source>
</reference>
<evidence type="ECO:0000313" key="8">
    <source>
        <dbReference type="EMBL" id="THB60668.1"/>
    </source>
</evidence>
<dbReference type="GO" id="GO:0010181">
    <property type="term" value="F:FMN binding"/>
    <property type="evidence" value="ECO:0007669"/>
    <property type="project" value="UniProtKB-UniRule"/>
</dbReference>
<comment type="function">
    <text evidence="6">Quinone reductase that provides resistance to thiol-specific stress caused by electrophilic quinones.</text>
</comment>
<dbReference type="Pfam" id="PF02525">
    <property type="entry name" value="Flavodoxin_2"/>
    <property type="match status" value="1"/>
</dbReference>
<evidence type="ECO:0000313" key="9">
    <source>
        <dbReference type="Proteomes" id="UP000310506"/>
    </source>
</evidence>
<sequence length="203" mass="22640">MSKTLVIKAHPLTKEQSKSVAVLDTFLNEYKSLNSEEEIQLVDLYSDFTPEIDAEMMSGWQKLASGTELSDVEAKKVNRFSELTAQFLAADKIIIANPLWNLQVPTRLKAWIDTINVAGKTFAYTEEGPKGLTSGKKLMHIQSNGGTYGGQDPAAQYIKMVFNFIGVENVQHLAVEGIDYNPDQKETILKEAHSKAKELAREF</sequence>
<evidence type="ECO:0000256" key="5">
    <source>
        <dbReference type="ARBA" id="ARBA00048542"/>
    </source>
</evidence>
<keyword evidence="3 6" id="KW-0560">Oxidoreductase</keyword>
<dbReference type="RefSeq" id="WP_136137293.1">
    <property type="nucleotide sequence ID" value="NZ_SDGV01000018.1"/>
</dbReference>
<dbReference type="EC" id="1.7.1.17" evidence="6"/>
<proteinExistence type="inferred from homology"/>
<comment type="catalytic activity">
    <reaction evidence="6">
        <text>2 a quinone + NADH + H(+) = 2 a 1,4-benzosemiquinone + NAD(+)</text>
        <dbReference type="Rhea" id="RHEA:65952"/>
        <dbReference type="ChEBI" id="CHEBI:15378"/>
        <dbReference type="ChEBI" id="CHEBI:57540"/>
        <dbReference type="ChEBI" id="CHEBI:57945"/>
        <dbReference type="ChEBI" id="CHEBI:132124"/>
        <dbReference type="ChEBI" id="CHEBI:134225"/>
    </reaction>
</comment>
<name>A0A4S3B2N9_9ENTE</name>
<dbReference type="InterPro" id="IPR050104">
    <property type="entry name" value="FMN-dep_NADH:Q_OxRdtase_AzoR1"/>
</dbReference>
<evidence type="ECO:0000256" key="4">
    <source>
        <dbReference type="ARBA" id="ARBA00023027"/>
    </source>
</evidence>
<dbReference type="InterPro" id="IPR023048">
    <property type="entry name" value="NADH:quinone_OxRdtase_FMN_depd"/>
</dbReference>
<evidence type="ECO:0000256" key="6">
    <source>
        <dbReference type="HAMAP-Rule" id="MF_01216"/>
    </source>
</evidence>
<evidence type="ECO:0000256" key="2">
    <source>
        <dbReference type="ARBA" id="ARBA00022643"/>
    </source>
</evidence>
<comment type="function">
    <text evidence="6">Also exhibits azoreductase activity. Catalyzes the reductive cleavage of the azo bond in aromatic azo compounds to the corresponding amines.</text>
</comment>
<feature type="binding site" evidence="6">
    <location>
        <begin position="143"/>
        <end position="146"/>
    </location>
    <ligand>
        <name>FMN</name>
        <dbReference type="ChEBI" id="CHEBI:58210"/>
    </ligand>
</feature>
<comment type="catalytic activity">
    <reaction evidence="5">
        <text>N,N-dimethyl-1,4-phenylenediamine + anthranilate + 2 NAD(+) = 2-(4-dimethylaminophenyl)diazenylbenzoate + 2 NADH + 2 H(+)</text>
        <dbReference type="Rhea" id="RHEA:55872"/>
        <dbReference type="ChEBI" id="CHEBI:15378"/>
        <dbReference type="ChEBI" id="CHEBI:15783"/>
        <dbReference type="ChEBI" id="CHEBI:16567"/>
        <dbReference type="ChEBI" id="CHEBI:57540"/>
        <dbReference type="ChEBI" id="CHEBI:57945"/>
        <dbReference type="ChEBI" id="CHEBI:71579"/>
        <dbReference type="EC" id="1.7.1.17"/>
    </reaction>
    <physiologicalReaction direction="right-to-left" evidence="5">
        <dbReference type="Rhea" id="RHEA:55874"/>
    </physiologicalReaction>
</comment>
<comment type="caution">
    <text evidence="8">The sequence shown here is derived from an EMBL/GenBank/DDBJ whole genome shotgun (WGS) entry which is preliminary data.</text>
</comment>
<protein>
    <recommendedName>
        <fullName evidence="6">FMN dependent NADH:quinone oxidoreductase</fullName>
        <ecNumber evidence="6">1.6.5.-</ecNumber>
    </recommendedName>
    <alternativeName>
        <fullName evidence="6">Azo-dye reductase</fullName>
    </alternativeName>
    <alternativeName>
        <fullName evidence="6">FMN-dependent NADH-azo compound oxidoreductase</fullName>
    </alternativeName>
    <alternativeName>
        <fullName evidence="6">FMN-dependent NADH-azoreductase</fullName>
        <ecNumber evidence="6">1.7.1.17</ecNumber>
    </alternativeName>
</protein>
<organism evidence="8 9">
    <name type="scientific">Vagococcus silagei</name>
    <dbReference type="NCBI Taxonomy" id="2508885"/>
    <lineage>
        <taxon>Bacteria</taxon>
        <taxon>Bacillati</taxon>
        <taxon>Bacillota</taxon>
        <taxon>Bacilli</taxon>
        <taxon>Lactobacillales</taxon>
        <taxon>Enterococcaceae</taxon>
        <taxon>Vagococcus</taxon>
    </lineage>
</organism>
<dbReference type="GO" id="GO:0016655">
    <property type="term" value="F:oxidoreductase activity, acting on NAD(P)H, quinone or similar compound as acceptor"/>
    <property type="evidence" value="ECO:0007669"/>
    <property type="project" value="InterPro"/>
</dbReference>
<comment type="caution">
    <text evidence="6">Lacks conserved residue(s) required for the propagation of feature annotation.</text>
</comment>
<keyword evidence="9" id="KW-1185">Reference proteome</keyword>
<dbReference type="SUPFAM" id="SSF52218">
    <property type="entry name" value="Flavoproteins"/>
    <property type="match status" value="1"/>
</dbReference>
<dbReference type="InterPro" id="IPR003680">
    <property type="entry name" value="Flavodoxin_fold"/>
</dbReference>
<dbReference type="Gene3D" id="3.40.50.360">
    <property type="match status" value="1"/>
</dbReference>
<keyword evidence="1 6" id="KW-0285">Flavoprotein</keyword>
<dbReference type="Proteomes" id="UP000310506">
    <property type="component" value="Unassembled WGS sequence"/>
</dbReference>
<dbReference type="AlphaFoldDB" id="A0A4S3B2N9"/>
<keyword evidence="2 6" id="KW-0288">FMN</keyword>
<dbReference type="PANTHER" id="PTHR43741">
    <property type="entry name" value="FMN-DEPENDENT NADH-AZOREDUCTASE 1"/>
    <property type="match status" value="1"/>
</dbReference>
<gene>
    <name evidence="6" type="primary">azoR</name>
    <name evidence="8" type="ORF">ESZ54_08720</name>
</gene>
<dbReference type="EC" id="1.6.5.-" evidence="6"/>
<comment type="subunit">
    <text evidence="6">Homodimer.</text>
</comment>
<feature type="binding site" evidence="6">
    <location>
        <begin position="17"/>
        <end position="19"/>
    </location>
    <ligand>
        <name>FMN</name>
        <dbReference type="ChEBI" id="CHEBI:58210"/>
    </ligand>
</feature>
<evidence type="ECO:0000256" key="1">
    <source>
        <dbReference type="ARBA" id="ARBA00022630"/>
    </source>
</evidence>
<dbReference type="HAMAP" id="MF_01216">
    <property type="entry name" value="Azoreductase_type1"/>
    <property type="match status" value="1"/>
</dbReference>
<evidence type="ECO:0000259" key="7">
    <source>
        <dbReference type="Pfam" id="PF02525"/>
    </source>
</evidence>
<dbReference type="GO" id="GO:0009055">
    <property type="term" value="F:electron transfer activity"/>
    <property type="evidence" value="ECO:0007669"/>
    <property type="project" value="UniProtKB-UniRule"/>
</dbReference>
<dbReference type="PANTHER" id="PTHR43741:SF7">
    <property type="entry name" value="FMN-DEPENDENT NADH:QUINONE OXIDOREDUCTASE"/>
    <property type="match status" value="1"/>
</dbReference>
<feature type="domain" description="Flavodoxin-like fold" evidence="7">
    <location>
        <begin position="2"/>
        <end position="198"/>
    </location>
</feature>
<comment type="similarity">
    <text evidence="6">Belongs to the azoreductase type 1 family.</text>
</comment>
<dbReference type="EMBL" id="SDGV01000018">
    <property type="protein sequence ID" value="THB60668.1"/>
    <property type="molecule type" value="Genomic_DNA"/>
</dbReference>
<comment type="cofactor">
    <cofactor evidence="6">
        <name>FMN</name>
        <dbReference type="ChEBI" id="CHEBI:58210"/>
    </cofactor>
    <text evidence="6">Binds 1 FMN per subunit.</text>
</comment>